<feature type="domain" description="Serine aminopeptidase S33" evidence="1">
    <location>
        <begin position="29"/>
        <end position="263"/>
    </location>
</feature>
<dbReference type="InterPro" id="IPR022742">
    <property type="entry name" value="Hydrolase_4"/>
</dbReference>
<dbReference type="InterPro" id="IPR029058">
    <property type="entry name" value="AB_hydrolase_fold"/>
</dbReference>
<dbReference type="InterPro" id="IPR051044">
    <property type="entry name" value="MAG_DAG_Lipase"/>
</dbReference>
<proteinExistence type="predicted"/>
<keyword evidence="3" id="KW-1185">Reference proteome</keyword>
<dbReference type="Gene3D" id="3.40.50.1820">
    <property type="entry name" value="alpha/beta hydrolase"/>
    <property type="match status" value="1"/>
</dbReference>
<dbReference type="EMBL" id="CP089982">
    <property type="protein sequence ID" value="WXA97599.1"/>
    <property type="molecule type" value="Genomic_DNA"/>
</dbReference>
<gene>
    <name evidence="2" type="ORF">LZC95_12230</name>
</gene>
<evidence type="ECO:0000313" key="3">
    <source>
        <dbReference type="Proteomes" id="UP001379533"/>
    </source>
</evidence>
<dbReference type="PANTHER" id="PTHR11614">
    <property type="entry name" value="PHOSPHOLIPASE-RELATED"/>
    <property type="match status" value="1"/>
</dbReference>
<protein>
    <submittedName>
        <fullName evidence="2">Lysophospholipase</fullName>
    </submittedName>
</protein>
<evidence type="ECO:0000313" key="2">
    <source>
        <dbReference type="EMBL" id="WXA97599.1"/>
    </source>
</evidence>
<dbReference type="RefSeq" id="WP_394848221.1">
    <property type="nucleotide sequence ID" value="NZ_CP089982.1"/>
</dbReference>
<accession>A0ABZ2KKU5</accession>
<name>A0ABZ2KKU5_9BACT</name>
<reference evidence="2 3" key="1">
    <citation type="submission" date="2021-12" db="EMBL/GenBank/DDBJ databases">
        <title>Discovery of the Pendulisporaceae a myxobacterial family with distinct sporulation behavior and unique specialized metabolism.</title>
        <authorList>
            <person name="Garcia R."/>
            <person name="Popoff A."/>
            <person name="Bader C.D."/>
            <person name="Loehr J."/>
            <person name="Walesch S."/>
            <person name="Walt C."/>
            <person name="Boldt J."/>
            <person name="Bunk B."/>
            <person name="Haeckl F.J.F.P.J."/>
            <person name="Gunesch A.P."/>
            <person name="Birkelbach J."/>
            <person name="Nuebel U."/>
            <person name="Pietschmann T."/>
            <person name="Bach T."/>
            <person name="Mueller R."/>
        </authorList>
    </citation>
    <scope>NUCLEOTIDE SEQUENCE [LARGE SCALE GENOMIC DNA]</scope>
    <source>
        <strain evidence="2 3">MSr12523</strain>
    </source>
</reference>
<evidence type="ECO:0000259" key="1">
    <source>
        <dbReference type="Pfam" id="PF12146"/>
    </source>
</evidence>
<dbReference type="Pfam" id="PF12146">
    <property type="entry name" value="Hydrolase_4"/>
    <property type="match status" value="1"/>
</dbReference>
<organism evidence="2 3">
    <name type="scientific">Pendulispora brunnea</name>
    <dbReference type="NCBI Taxonomy" id="2905690"/>
    <lineage>
        <taxon>Bacteria</taxon>
        <taxon>Pseudomonadati</taxon>
        <taxon>Myxococcota</taxon>
        <taxon>Myxococcia</taxon>
        <taxon>Myxococcales</taxon>
        <taxon>Sorangiineae</taxon>
        <taxon>Pendulisporaceae</taxon>
        <taxon>Pendulispora</taxon>
    </lineage>
</organism>
<dbReference type="Proteomes" id="UP001379533">
    <property type="component" value="Chromosome"/>
</dbReference>
<sequence length="281" mass="31004">MTIARDEGPITHRREDGPDLYFVSAMPKRARAAVGILHGYADHAARYTHVMDAWAERGVGSVAIDMRGHGRAKGTRGHCGRFTEFLSDAGELARVLSDRAAGVPLFLMGHSFGGLVAAHSVLQSARSWRGLLLSSPYFDLALQVPRAKLALGRIASRIVPKLGLPSGLTGKDLTHDTARARAYDDDPLVFPLARARWFRETQKAQARVFSQAPEFTLPLYVLFGAADPVAKLDGGKRWFDAVRSSDKTWDARDGLLHECLNELSWREIADTMSDWILARTK</sequence>
<dbReference type="SUPFAM" id="SSF53474">
    <property type="entry name" value="alpha/beta-Hydrolases"/>
    <property type="match status" value="1"/>
</dbReference>